<dbReference type="RefSeq" id="XP_025468554.1">
    <property type="nucleotide sequence ID" value="XM_025607475.1"/>
</dbReference>
<evidence type="ECO:0000313" key="3">
    <source>
        <dbReference type="Proteomes" id="UP000246702"/>
    </source>
</evidence>
<reference evidence="2 3" key="1">
    <citation type="submission" date="2016-12" db="EMBL/GenBank/DDBJ databases">
        <title>The genomes of Aspergillus section Nigri reveals drivers in fungal speciation.</title>
        <authorList>
            <consortium name="DOE Joint Genome Institute"/>
            <person name="Vesth T.C."/>
            <person name="Nybo J."/>
            <person name="Theobald S."/>
            <person name="Brandl J."/>
            <person name="Frisvad J.C."/>
            <person name="Nielsen K.F."/>
            <person name="Lyhne E.K."/>
            <person name="Kogle M.E."/>
            <person name="Kuo A."/>
            <person name="Riley R."/>
            <person name="Clum A."/>
            <person name="Nolan M."/>
            <person name="Lipzen A."/>
            <person name="Salamov A."/>
            <person name="Henrissat B."/>
            <person name="Wiebenga A."/>
            <person name="De Vries R.P."/>
            <person name="Grigoriev I.V."/>
            <person name="Mortensen U.H."/>
            <person name="Andersen M.R."/>
            <person name="Baker S.E."/>
        </authorList>
    </citation>
    <scope>NUCLEOTIDE SEQUENCE [LARGE SCALE GENOMIC DNA]</scope>
    <source>
        <strain evidence="2 3">CBS 115572</strain>
    </source>
</reference>
<dbReference type="AlphaFoldDB" id="A0A317WTA8"/>
<accession>A0A317WTA8</accession>
<name>A0A317WTA8_9EURO</name>
<gene>
    <name evidence="2" type="ORF">BO94DRAFT_43067</name>
</gene>
<evidence type="ECO:0000256" key="1">
    <source>
        <dbReference type="SAM" id="MobiDB-lite"/>
    </source>
</evidence>
<proteinExistence type="predicted"/>
<feature type="region of interest" description="Disordered" evidence="1">
    <location>
        <begin position="185"/>
        <end position="206"/>
    </location>
</feature>
<dbReference type="EMBL" id="MSFK01000011">
    <property type="protein sequence ID" value="PWY89643.1"/>
    <property type="molecule type" value="Genomic_DNA"/>
</dbReference>
<organism evidence="2 3">
    <name type="scientific">Aspergillus sclerotioniger CBS 115572</name>
    <dbReference type="NCBI Taxonomy" id="1450535"/>
    <lineage>
        <taxon>Eukaryota</taxon>
        <taxon>Fungi</taxon>
        <taxon>Dikarya</taxon>
        <taxon>Ascomycota</taxon>
        <taxon>Pezizomycotina</taxon>
        <taxon>Eurotiomycetes</taxon>
        <taxon>Eurotiomycetidae</taxon>
        <taxon>Eurotiales</taxon>
        <taxon>Aspergillaceae</taxon>
        <taxon>Aspergillus</taxon>
        <taxon>Aspergillus subgen. Circumdati</taxon>
    </lineage>
</organism>
<dbReference type="GeneID" id="37109618"/>
<sequence length="223" mass="25269">MIHGCRSHHPRRGEYVANWILILPHLPAISTDPESIFFYRFPYDQSSPATSSQWEAACSCFQHPGTDPPGRWPDRDQSPDLRTYTPYFTTFTEFSTFRVALWRWPGTMGGAVRFTTRFCSCVRSIEPSLREGHDPRLLKAIATDRLDACIGRSFVSWTRTDFRHSRETVRRDSCGEVLLRPLCHGETRPPRRSGSGPHPFCSYPGPGNPADATVLPGLPFSEV</sequence>
<protein>
    <submittedName>
        <fullName evidence="2">Uncharacterized protein</fullName>
    </submittedName>
</protein>
<keyword evidence="3" id="KW-1185">Reference proteome</keyword>
<evidence type="ECO:0000313" key="2">
    <source>
        <dbReference type="EMBL" id="PWY89643.1"/>
    </source>
</evidence>
<dbReference type="Proteomes" id="UP000246702">
    <property type="component" value="Unassembled WGS sequence"/>
</dbReference>
<comment type="caution">
    <text evidence="2">The sequence shown here is derived from an EMBL/GenBank/DDBJ whole genome shotgun (WGS) entry which is preliminary data.</text>
</comment>